<evidence type="ECO:0000256" key="4">
    <source>
        <dbReference type="ARBA" id="ARBA00022723"/>
    </source>
</evidence>
<dbReference type="PROSITE" id="PS00444">
    <property type="entry name" value="POLYPRENYL_SYNTHASE_2"/>
    <property type="match status" value="1"/>
</dbReference>
<dbReference type="PANTHER" id="PTHR12001">
    <property type="entry name" value="GERANYLGERANYL PYROPHOSPHATE SYNTHASE"/>
    <property type="match status" value="1"/>
</dbReference>
<dbReference type="KEGG" id="slau:SLA_7481"/>
<dbReference type="InterPro" id="IPR033749">
    <property type="entry name" value="Polyprenyl_synt_CS"/>
</dbReference>
<dbReference type="InterPro" id="IPR008949">
    <property type="entry name" value="Isoprenoid_synthase_dom_sf"/>
</dbReference>
<keyword evidence="5" id="KW-0460">Magnesium</keyword>
<evidence type="ECO:0000256" key="1">
    <source>
        <dbReference type="ARBA" id="ARBA00001946"/>
    </source>
</evidence>
<dbReference type="SFLD" id="SFLDS00005">
    <property type="entry name" value="Isoprenoid_Synthase_Type_I"/>
    <property type="match status" value="1"/>
</dbReference>
<name>A0A169PS34_STRLU</name>
<evidence type="ECO:0000313" key="7">
    <source>
        <dbReference type="EMBL" id="BAU88346.1"/>
    </source>
</evidence>
<comment type="similarity">
    <text evidence="2 6">Belongs to the FPP/GGPP synthase family.</text>
</comment>
<dbReference type="GO" id="GO:0008299">
    <property type="term" value="P:isoprenoid biosynthetic process"/>
    <property type="evidence" value="ECO:0007669"/>
    <property type="project" value="InterPro"/>
</dbReference>
<dbReference type="SUPFAM" id="SSF48576">
    <property type="entry name" value="Terpenoid synthases"/>
    <property type="match status" value="1"/>
</dbReference>
<reference evidence="7 8" key="1">
    <citation type="journal article" date="2016" name="Genome Announc.">
        <title>Complete Genome Sequence of Thiostrepton-Producing Streptomyces laurentii ATCC 31255.</title>
        <authorList>
            <person name="Doi K."/>
            <person name="Fujino Y."/>
            <person name="Nagayoshi Y."/>
            <person name="Ohshima T."/>
            <person name="Ogata S."/>
        </authorList>
    </citation>
    <scope>NUCLEOTIDE SEQUENCE [LARGE SCALE GENOMIC DNA]</scope>
    <source>
        <strain evidence="7 8">ATCC 31255</strain>
    </source>
</reference>
<evidence type="ECO:0000256" key="6">
    <source>
        <dbReference type="RuleBase" id="RU004466"/>
    </source>
</evidence>
<keyword evidence="3 6" id="KW-0808">Transferase</keyword>
<dbReference type="EMBL" id="AP017424">
    <property type="protein sequence ID" value="BAU88346.1"/>
    <property type="molecule type" value="Genomic_DNA"/>
</dbReference>
<keyword evidence="8" id="KW-1185">Reference proteome</keyword>
<dbReference type="Gene3D" id="1.10.600.10">
    <property type="entry name" value="Farnesyl Diphosphate Synthase"/>
    <property type="match status" value="1"/>
</dbReference>
<evidence type="ECO:0000256" key="5">
    <source>
        <dbReference type="ARBA" id="ARBA00022842"/>
    </source>
</evidence>
<gene>
    <name evidence="7" type="ORF">SLA_7481</name>
</gene>
<organism evidence="7 8">
    <name type="scientific">Streptomyces laurentii</name>
    <dbReference type="NCBI Taxonomy" id="39478"/>
    <lineage>
        <taxon>Bacteria</taxon>
        <taxon>Bacillati</taxon>
        <taxon>Actinomycetota</taxon>
        <taxon>Actinomycetes</taxon>
        <taxon>Kitasatosporales</taxon>
        <taxon>Streptomycetaceae</taxon>
        <taxon>Streptomyces</taxon>
    </lineage>
</organism>
<dbReference type="AlphaFoldDB" id="A0A169PS34"/>
<dbReference type="CDD" id="cd00685">
    <property type="entry name" value="Trans_IPPS_HT"/>
    <property type="match status" value="1"/>
</dbReference>
<dbReference type="Proteomes" id="UP000217676">
    <property type="component" value="Chromosome"/>
</dbReference>
<evidence type="ECO:0000313" key="8">
    <source>
        <dbReference type="Proteomes" id="UP000217676"/>
    </source>
</evidence>
<keyword evidence="4" id="KW-0479">Metal-binding</keyword>
<dbReference type="GO" id="GO:0046872">
    <property type="term" value="F:metal ion binding"/>
    <property type="evidence" value="ECO:0007669"/>
    <property type="project" value="UniProtKB-KW"/>
</dbReference>
<dbReference type="Pfam" id="PF00348">
    <property type="entry name" value="polyprenyl_synt"/>
    <property type="match status" value="1"/>
</dbReference>
<evidence type="ECO:0000256" key="2">
    <source>
        <dbReference type="ARBA" id="ARBA00006706"/>
    </source>
</evidence>
<dbReference type="GO" id="GO:0004659">
    <property type="term" value="F:prenyltransferase activity"/>
    <property type="evidence" value="ECO:0007669"/>
    <property type="project" value="InterPro"/>
</dbReference>
<dbReference type="PANTHER" id="PTHR12001:SF85">
    <property type="entry name" value="SHORT CHAIN ISOPRENYL DIPHOSPHATE SYNTHASE"/>
    <property type="match status" value="1"/>
</dbReference>
<protein>
    <submittedName>
        <fullName evidence="7">Trans-polyprenyl diphosphate synthetase</fullName>
    </submittedName>
</protein>
<accession>A0A169PS34</accession>
<proteinExistence type="inferred from homology"/>
<dbReference type="InterPro" id="IPR000092">
    <property type="entry name" value="Polyprenyl_synt"/>
</dbReference>
<evidence type="ECO:0000256" key="3">
    <source>
        <dbReference type="ARBA" id="ARBA00022679"/>
    </source>
</evidence>
<comment type="cofactor">
    <cofactor evidence="1">
        <name>Mg(2+)</name>
        <dbReference type="ChEBI" id="CHEBI:18420"/>
    </cofactor>
</comment>
<sequence length="355" mass="39409">MSIALPVSQEFTGVAARETRDRVLARVERRIHEFLAEERRSWAALNADSAELIDCVSRMVGSGGKRLRPAFCVAGYLAGGGDPEAQVVVDVAAALELLHTFALLHDDVMDDSGLRRNEPTAHVLHSTLHEERDWRGEPRRYGESVAVLAGDLALVYAERLLVDCPPHARRIWGELCTELMIGQFLDVRAAARFVPDPELSSWIALFKSGRYTVYRPLAMGAELAGAQELRPAFERYGLALGEAFQLRDDLLDAFGSSDVIGKPAQLDFKQHKMTLLMSIALRHEAEVRELVGDDLSGADPERLHEVLIRTGVRDRVEEVVAERIETARAAVRGALDPDWAAELHTMARQAAYRDK</sequence>